<reference evidence="1 2" key="1">
    <citation type="submission" date="2020-05" db="EMBL/GenBank/DDBJ databases">
        <title>Complete genome sequencing of Campylobacter and Arcobacter type strains.</title>
        <authorList>
            <person name="Miller W.G."/>
            <person name="Yee E."/>
        </authorList>
    </citation>
    <scope>NUCLEOTIDE SEQUENCE [LARGE SCALE GENOMIC DNA]</scope>
    <source>
        <strain evidence="1 2">LMG 21996</strain>
    </source>
</reference>
<evidence type="ECO:0000313" key="1">
    <source>
        <dbReference type="EMBL" id="QKJ28109.1"/>
    </source>
</evidence>
<sequence>MRKIKSLIAISTSILLLSGCSSKSFHEDMIENTKKSLDKKDYGGIKQSYSDSLVDEVNIKKDYISIIDDKSLADILKELEQIDGNLYFLKSSDILIPKSRIKISSFEDLNNYINAVLDKTLTTEQNGQIVLVKVLTSSERKKRSIKSIPFNLDGQISVEELIRLITLESGYEINIGSFIENRNDFQNSIVQISSRDLQDALNSLAQSKDVYVDVDYDKEAINISRYKDVVIELNIPLLDMSSTSQTSNQETTGGESKIENKSQIVLYEELDKMLKNIIATDKISTYHIDKASGLIFLKSTKSIENAVRTLAKAYEASFSKEAIIEFERIEVLLNKSREFGILGADFTRIGDGTSWNVGPLSPESTGALGFETVNPIRNLRMLADSKNDIGKMLNYSKNMIVLKNNIPSVQAITDNTDYVEKIETTRDADTKERTSDVTVNTLKEGTSITAMAKISRDKIFLNIAPTIKKLITFKEVSVDGTTIQLPQYNDQSYNVSKEVKLGETSIVGSIIVHDDAKGYKGIVPIESFAIGGTDSKSYVRREIVYVITLKEIKGF</sequence>
<name>A0A7L5JSJ1_9BACT</name>
<organism evidence="1 2">
    <name type="scientific">Aliarcobacter cibarius</name>
    <dbReference type="NCBI Taxonomy" id="255507"/>
    <lineage>
        <taxon>Bacteria</taxon>
        <taxon>Pseudomonadati</taxon>
        <taxon>Campylobacterota</taxon>
        <taxon>Epsilonproteobacteria</taxon>
        <taxon>Campylobacterales</taxon>
        <taxon>Arcobacteraceae</taxon>
        <taxon>Aliarcobacter</taxon>
    </lineage>
</organism>
<dbReference type="PROSITE" id="PS51257">
    <property type="entry name" value="PROKAR_LIPOPROTEIN"/>
    <property type="match status" value="1"/>
</dbReference>
<dbReference type="KEGG" id="acib:ACBT_2229"/>
<dbReference type="RefSeq" id="WP_024774359.1">
    <property type="nucleotide sequence ID" value="NZ_CP054051.1"/>
</dbReference>
<dbReference type="AlphaFoldDB" id="A0A7L5JSJ1"/>
<dbReference type="EMBL" id="CP054051">
    <property type="protein sequence ID" value="QKJ28109.1"/>
    <property type="molecule type" value="Genomic_DNA"/>
</dbReference>
<protein>
    <submittedName>
        <fullName evidence="1">Uncharacterized protein</fullName>
    </submittedName>
</protein>
<evidence type="ECO:0000313" key="2">
    <source>
        <dbReference type="Proteomes" id="UP000509513"/>
    </source>
</evidence>
<gene>
    <name evidence="1" type="ORF">ACBT_2229</name>
</gene>
<proteinExistence type="predicted"/>
<accession>A0A7L5JSJ1</accession>
<dbReference type="Proteomes" id="UP000509513">
    <property type="component" value="Chromosome"/>
</dbReference>
<dbReference type="OrthoDB" id="5347202at2"/>